<evidence type="ECO:0000313" key="2">
    <source>
        <dbReference type="EMBL" id="KFI50052.1"/>
    </source>
</evidence>
<gene>
    <name evidence="2" type="ORF">BBIA_2185</name>
</gene>
<keyword evidence="3" id="KW-1185">Reference proteome</keyword>
<sequence length="288" mass="31418">MRRMNKDDVREWTPGESLERVDFGNGVSGMDKRMPETMSDHGLARLMWLCAAALANGGPRLTVSPSDYRIDGIPQVGYFNVNTENGSSGPYRFDDAWLYINGIEKGYKLASRTDHRSGLYETLRTVLNGMSGLSSQRHENTTGYGPLMRYSIVSDGSNESGNGVRNRNNTSGFMHSTDSTYTRLAPVTVTRRTAPRTHSASLNGVLSKSARRIRVCSLRLAAWSRKASTWLSNSLISSRRSSSRALAALCSTTQPVTVTANVKRNPASSTPCSAIQSIPNSLTDGGAR</sequence>
<name>A0A086ZU52_9BIFI</name>
<protein>
    <submittedName>
        <fullName evidence="2">Uncharacterized protein</fullName>
    </submittedName>
</protein>
<reference evidence="2 3" key="1">
    <citation type="submission" date="2014-03" db="EMBL/GenBank/DDBJ databases">
        <title>Genomics of Bifidobacteria.</title>
        <authorList>
            <person name="Ventura M."/>
            <person name="Milani C."/>
            <person name="Lugli G.A."/>
        </authorList>
    </citation>
    <scope>NUCLEOTIDE SEQUENCE [LARGE SCALE GENOMIC DNA]</scope>
    <source>
        <strain evidence="2 3">DSM 23969</strain>
    </source>
</reference>
<feature type="region of interest" description="Disordered" evidence="1">
    <location>
        <begin position="156"/>
        <end position="177"/>
    </location>
</feature>
<dbReference type="eggNOG" id="ENOG50322MP">
    <property type="taxonomic scope" value="Bacteria"/>
</dbReference>
<dbReference type="STRING" id="1437608.GCA_000771645_01927"/>
<feature type="region of interest" description="Disordered" evidence="1">
    <location>
        <begin position="265"/>
        <end position="288"/>
    </location>
</feature>
<evidence type="ECO:0000313" key="3">
    <source>
        <dbReference type="Proteomes" id="UP000029108"/>
    </source>
</evidence>
<proteinExistence type="predicted"/>
<dbReference type="EMBL" id="JGYN01000018">
    <property type="protein sequence ID" value="KFI50052.1"/>
    <property type="molecule type" value="Genomic_DNA"/>
</dbReference>
<dbReference type="AlphaFoldDB" id="A0A086ZU52"/>
<dbReference type="Proteomes" id="UP000029108">
    <property type="component" value="Unassembled WGS sequence"/>
</dbReference>
<comment type="caution">
    <text evidence="2">The sequence shown here is derived from an EMBL/GenBank/DDBJ whole genome shotgun (WGS) entry which is preliminary data.</text>
</comment>
<evidence type="ECO:0000256" key="1">
    <source>
        <dbReference type="SAM" id="MobiDB-lite"/>
    </source>
</evidence>
<accession>A0A086ZU52</accession>
<organism evidence="2 3">
    <name type="scientific">Bifidobacterium biavatii DSM 23969</name>
    <dbReference type="NCBI Taxonomy" id="1437608"/>
    <lineage>
        <taxon>Bacteria</taxon>
        <taxon>Bacillati</taxon>
        <taxon>Actinomycetota</taxon>
        <taxon>Actinomycetes</taxon>
        <taxon>Bifidobacteriales</taxon>
        <taxon>Bifidobacteriaceae</taxon>
        <taxon>Bifidobacterium</taxon>
    </lineage>
</organism>